<dbReference type="KEGG" id="tps:THAPSDRAFT_268451"/>
<reference evidence="8 9" key="2">
    <citation type="journal article" date="2008" name="Nature">
        <title>The Phaeodactylum genome reveals the evolutionary history of diatom genomes.</title>
        <authorList>
            <person name="Bowler C."/>
            <person name="Allen A.E."/>
            <person name="Badger J.H."/>
            <person name="Grimwood J."/>
            <person name="Jabbari K."/>
            <person name="Kuo A."/>
            <person name="Maheswari U."/>
            <person name="Martens C."/>
            <person name="Maumus F."/>
            <person name="Otillar R.P."/>
            <person name="Rayko E."/>
            <person name="Salamov A."/>
            <person name="Vandepoele K."/>
            <person name="Beszteri B."/>
            <person name="Gruber A."/>
            <person name="Heijde M."/>
            <person name="Katinka M."/>
            <person name="Mock T."/>
            <person name="Valentin K."/>
            <person name="Verret F."/>
            <person name="Berges J.A."/>
            <person name="Brownlee C."/>
            <person name="Cadoret J.P."/>
            <person name="Chiovitti A."/>
            <person name="Choi C.J."/>
            <person name="Coesel S."/>
            <person name="De Martino A."/>
            <person name="Detter J.C."/>
            <person name="Durkin C."/>
            <person name="Falciatore A."/>
            <person name="Fournet J."/>
            <person name="Haruta M."/>
            <person name="Huysman M.J."/>
            <person name="Jenkins B.D."/>
            <person name="Jiroutova K."/>
            <person name="Jorgensen R.E."/>
            <person name="Joubert Y."/>
            <person name="Kaplan A."/>
            <person name="Kroger N."/>
            <person name="Kroth P.G."/>
            <person name="La Roche J."/>
            <person name="Lindquist E."/>
            <person name="Lommer M."/>
            <person name="Martin-Jezequel V."/>
            <person name="Lopez P.J."/>
            <person name="Lucas S."/>
            <person name="Mangogna M."/>
            <person name="McGinnis K."/>
            <person name="Medlin L.K."/>
            <person name="Montsant A."/>
            <person name="Oudot-Le Secq M.P."/>
            <person name="Napoli C."/>
            <person name="Obornik M."/>
            <person name="Parker M.S."/>
            <person name="Petit J.L."/>
            <person name="Porcel B.M."/>
            <person name="Poulsen N."/>
            <person name="Robison M."/>
            <person name="Rychlewski L."/>
            <person name="Rynearson T.A."/>
            <person name="Schmutz J."/>
            <person name="Shapiro H."/>
            <person name="Siaut M."/>
            <person name="Stanley M."/>
            <person name="Sussman M.R."/>
            <person name="Taylor A.R."/>
            <person name="Vardi A."/>
            <person name="von Dassow P."/>
            <person name="Vyverman W."/>
            <person name="Willis A."/>
            <person name="Wyrwicz L.S."/>
            <person name="Rokhsar D.S."/>
            <person name="Weissenbach J."/>
            <person name="Armbrust E.V."/>
            <person name="Green B.R."/>
            <person name="Van de Peer Y."/>
            <person name="Grigoriev I.V."/>
        </authorList>
    </citation>
    <scope>NUCLEOTIDE SEQUENCE [LARGE SCALE GENOMIC DNA]</scope>
    <source>
        <strain evidence="8 9">CCMP1335</strain>
    </source>
</reference>
<evidence type="ECO:0000256" key="3">
    <source>
        <dbReference type="ARBA" id="ARBA00022840"/>
    </source>
</evidence>
<feature type="compositionally biased region" description="Basic and acidic residues" evidence="5">
    <location>
        <begin position="280"/>
        <end position="295"/>
    </location>
</feature>
<name>B8BXF9_THAPS</name>
<evidence type="ECO:0000256" key="2">
    <source>
        <dbReference type="ARBA" id="ARBA00022801"/>
    </source>
</evidence>
<protein>
    <recommendedName>
        <fullName evidence="4">ATP-dependent RNA helicase</fullName>
        <ecNumber evidence="4">3.6.4.13</ecNumber>
    </recommendedName>
</protein>
<dbReference type="GeneID" id="7444076"/>
<comment type="function">
    <text evidence="4">RNA helicase.</text>
</comment>
<dbReference type="RefSeq" id="XP_002288263.1">
    <property type="nucleotide sequence ID" value="XM_002288227.1"/>
</dbReference>
<feature type="transmembrane region" description="Helical" evidence="6">
    <location>
        <begin position="33"/>
        <end position="53"/>
    </location>
</feature>
<dbReference type="GO" id="GO:0003723">
    <property type="term" value="F:RNA binding"/>
    <property type="evidence" value="ECO:0007669"/>
    <property type="project" value="UniProtKB-UniRule"/>
</dbReference>
<evidence type="ECO:0000256" key="4">
    <source>
        <dbReference type="RuleBase" id="RU365068"/>
    </source>
</evidence>
<feature type="region of interest" description="Disordered" evidence="5">
    <location>
        <begin position="265"/>
        <end position="295"/>
    </location>
</feature>
<keyword evidence="6" id="KW-0472">Membrane</keyword>
<comment type="catalytic activity">
    <reaction evidence="4">
        <text>ATP + H2O = ADP + phosphate + H(+)</text>
        <dbReference type="Rhea" id="RHEA:13065"/>
        <dbReference type="ChEBI" id="CHEBI:15377"/>
        <dbReference type="ChEBI" id="CHEBI:15378"/>
        <dbReference type="ChEBI" id="CHEBI:30616"/>
        <dbReference type="ChEBI" id="CHEBI:43474"/>
        <dbReference type="ChEBI" id="CHEBI:456216"/>
        <dbReference type="EC" id="3.6.4.13"/>
    </reaction>
</comment>
<keyword evidence="1 4" id="KW-0547">Nucleotide-binding</keyword>
<organism evidence="8 9">
    <name type="scientific">Thalassiosira pseudonana</name>
    <name type="common">Marine diatom</name>
    <name type="synonym">Cyclotella nana</name>
    <dbReference type="NCBI Taxonomy" id="35128"/>
    <lineage>
        <taxon>Eukaryota</taxon>
        <taxon>Sar</taxon>
        <taxon>Stramenopiles</taxon>
        <taxon>Ochrophyta</taxon>
        <taxon>Bacillariophyta</taxon>
        <taxon>Coscinodiscophyceae</taxon>
        <taxon>Thalassiosirophycidae</taxon>
        <taxon>Thalassiosirales</taxon>
        <taxon>Thalassiosiraceae</taxon>
        <taxon>Thalassiosira</taxon>
    </lineage>
</organism>
<evidence type="ECO:0000256" key="5">
    <source>
        <dbReference type="SAM" id="MobiDB-lite"/>
    </source>
</evidence>
<dbReference type="SUPFAM" id="SSF52540">
    <property type="entry name" value="P-loop containing nucleoside triphosphate hydrolases"/>
    <property type="match status" value="1"/>
</dbReference>
<dbReference type="AlphaFoldDB" id="B8BXF9"/>
<comment type="similarity">
    <text evidence="4">Belongs to the DEAD box helicase family.</text>
</comment>
<dbReference type="InParanoid" id="B8BXF9"/>
<dbReference type="HOGENOM" id="CLU_945263_0_0_1"/>
<dbReference type="GO" id="GO:0005524">
    <property type="term" value="F:ATP binding"/>
    <property type="evidence" value="ECO:0007669"/>
    <property type="project" value="UniProtKB-UniRule"/>
</dbReference>
<evidence type="ECO:0000256" key="1">
    <source>
        <dbReference type="ARBA" id="ARBA00022741"/>
    </source>
</evidence>
<evidence type="ECO:0000313" key="9">
    <source>
        <dbReference type="Proteomes" id="UP000001449"/>
    </source>
</evidence>
<evidence type="ECO:0000313" key="8">
    <source>
        <dbReference type="EMBL" id="EED93699.1"/>
    </source>
</evidence>
<gene>
    <name evidence="8" type="ORF">THAPSDRAFT_268451</name>
</gene>
<dbReference type="Pfam" id="PF00270">
    <property type="entry name" value="DEAD"/>
    <property type="match status" value="1"/>
</dbReference>
<dbReference type="Proteomes" id="UP000001449">
    <property type="component" value="Chromosome 3"/>
</dbReference>
<dbReference type="InterPro" id="IPR014001">
    <property type="entry name" value="Helicase_ATP-bd"/>
</dbReference>
<evidence type="ECO:0000259" key="7">
    <source>
        <dbReference type="PROSITE" id="PS51192"/>
    </source>
</evidence>
<dbReference type="Gene3D" id="3.40.50.300">
    <property type="entry name" value="P-loop containing nucleotide triphosphate hydrolases"/>
    <property type="match status" value="1"/>
</dbReference>
<reference evidence="8 9" key="1">
    <citation type="journal article" date="2004" name="Science">
        <title>The genome of the diatom Thalassiosira pseudonana: ecology, evolution, and metabolism.</title>
        <authorList>
            <person name="Armbrust E.V."/>
            <person name="Berges J.A."/>
            <person name="Bowler C."/>
            <person name="Green B.R."/>
            <person name="Martinez D."/>
            <person name="Putnam N.H."/>
            <person name="Zhou S."/>
            <person name="Allen A.E."/>
            <person name="Apt K.E."/>
            <person name="Bechner M."/>
            <person name="Brzezinski M.A."/>
            <person name="Chaal B.K."/>
            <person name="Chiovitti A."/>
            <person name="Davis A.K."/>
            <person name="Demarest M.S."/>
            <person name="Detter J.C."/>
            <person name="Glavina T."/>
            <person name="Goodstein D."/>
            <person name="Hadi M.Z."/>
            <person name="Hellsten U."/>
            <person name="Hildebrand M."/>
            <person name="Jenkins B.D."/>
            <person name="Jurka J."/>
            <person name="Kapitonov V.V."/>
            <person name="Kroger N."/>
            <person name="Lau W.W."/>
            <person name="Lane T.W."/>
            <person name="Larimer F.W."/>
            <person name="Lippmeier J.C."/>
            <person name="Lucas S."/>
            <person name="Medina M."/>
            <person name="Montsant A."/>
            <person name="Obornik M."/>
            <person name="Parker M.S."/>
            <person name="Palenik B."/>
            <person name="Pazour G.J."/>
            <person name="Richardson P.M."/>
            <person name="Rynearson T.A."/>
            <person name="Saito M.A."/>
            <person name="Schwartz D.C."/>
            <person name="Thamatrakoln K."/>
            <person name="Valentin K."/>
            <person name="Vardi A."/>
            <person name="Wilkerson F.P."/>
            <person name="Rokhsar D.S."/>
        </authorList>
    </citation>
    <scope>NUCLEOTIDE SEQUENCE [LARGE SCALE GENOMIC DNA]</scope>
    <source>
        <strain evidence="8 9">CCMP1335</strain>
    </source>
</reference>
<dbReference type="STRING" id="35128.B8BXF9"/>
<dbReference type="eggNOG" id="KOG0347">
    <property type="taxonomic scope" value="Eukaryota"/>
</dbReference>
<dbReference type="InterPro" id="IPR011545">
    <property type="entry name" value="DEAD/DEAH_box_helicase_dom"/>
</dbReference>
<dbReference type="PaxDb" id="35128-Thaps268451"/>
<feature type="domain" description="Helicase ATP-binding" evidence="7">
    <location>
        <begin position="127"/>
        <end position="272"/>
    </location>
</feature>
<keyword evidence="9" id="KW-1185">Reference proteome</keyword>
<dbReference type="PROSITE" id="PS51192">
    <property type="entry name" value="HELICASE_ATP_BIND_1"/>
    <property type="match status" value="1"/>
</dbReference>
<dbReference type="GO" id="GO:0016787">
    <property type="term" value="F:hydrolase activity"/>
    <property type="evidence" value="ECO:0007669"/>
    <property type="project" value="UniProtKB-KW"/>
</dbReference>
<feature type="region of interest" description="Disordered" evidence="5">
    <location>
        <begin position="78"/>
        <end position="97"/>
    </location>
</feature>
<dbReference type="SMART" id="SM00487">
    <property type="entry name" value="DEXDc"/>
    <property type="match status" value="1"/>
</dbReference>
<dbReference type="InterPro" id="IPR027417">
    <property type="entry name" value="P-loop_NTPase"/>
</dbReference>
<dbReference type="PANTHER" id="PTHR24031">
    <property type="entry name" value="RNA HELICASE"/>
    <property type="match status" value="1"/>
</dbReference>
<dbReference type="GO" id="GO:0003724">
    <property type="term" value="F:RNA helicase activity"/>
    <property type="evidence" value="ECO:0007669"/>
    <property type="project" value="UniProtKB-EC"/>
</dbReference>
<sequence length="295" mass="31736">MPILDIDTDVHVAINHVSTPSCNRHRRTISRLITIHAFIGLAVLGCNSVAHSFSIRPSRRIVCLSTVVRRNDASTVLYSSTEQQSETASSPTAPIPSSTLPTLYPHFSKILSTNGFITPTPIQQSSSLRAKGEENLLLIAATGSGKTLAYLLPTLSRTRENVDGTNQRKTVLVVAPTRELAAQLARDASLLLPYEDETMSPTVLLAVRGIPPPTPSQIAHATVLVGTANELYAVLTRISGAQNFLAGDTLSGLVLDEVDVLLPPTPKTLRTSFDTSDGGRGSKDAQRERKALEQR</sequence>
<comment type="domain">
    <text evidence="4">The Q motif is unique to and characteristic of the DEAD box family of RNA helicases and controls ATP binding and hydrolysis.</text>
</comment>
<keyword evidence="6" id="KW-1133">Transmembrane helix</keyword>
<keyword evidence="6" id="KW-0812">Transmembrane</keyword>
<keyword evidence="4" id="KW-0694">RNA-binding</keyword>
<feature type="non-terminal residue" evidence="8">
    <location>
        <position position="295"/>
    </location>
</feature>
<accession>B8BXF9</accession>
<keyword evidence="2 4" id="KW-0378">Hydrolase</keyword>
<proteinExistence type="inferred from homology"/>
<feature type="compositionally biased region" description="Low complexity" evidence="5">
    <location>
        <begin position="79"/>
        <end position="97"/>
    </location>
</feature>
<evidence type="ECO:0000256" key="6">
    <source>
        <dbReference type="SAM" id="Phobius"/>
    </source>
</evidence>
<keyword evidence="3 4" id="KW-0067">ATP-binding</keyword>
<dbReference type="EMBL" id="CM000640">
    <property type="protein sequence ID" value="EED93699.1"/>
    <property type="molecule type" value="Genomic_DNA"/>
</dbReference>
<dbReference type="EC" id="3.6.4.13" evidence="4"/>
<keyword evidence="4 8" id="KW-0347">Helicase</keyword>